<dbReference type="Pfam" id="PF13472">
    <property type="entry name" value="Lipase_GDSL_2"/>
    <property type="match status" value="1"/>
</dbReference>
<dbReference type="RefSeq" id="WP_168685217.1">
    <property type="nucleotide sequence ID" value="NZ_JAAXPF010000007.1"/>
</dbReference>
<organism evidence="4 5">
    <name type="scientific">Corynebacterium mucifaciens</name>
    <dbReference type="NCBI Taxonomy" id="57171"/>
    <lineage>
        <taxon>Bacteria</taxon>
        <taxon>Bacillati</taxon>
        <taxon>Actinomycetota</taxon>
        <taxon>Actinomycetes</taxon>
        <taxon>Mycobacteriales</taxon>
        <taxon>Corynebacteriaceae</taxon>
        <taxon>Corynebacterium</taxon>
    </lineage>
</organism>
<dbReference type="SUPFAM" id="SSF52266">
    <property type="entry name" value="SGNH hydrolase"/>
    <property type="match status" value="1"/>
</dbReference>
<protein>
    <submittedName>
        <fullName evidence="3 4">Esterase</fullName>
    </submittedName>
</protein>
<gene>
    <name evidence="4" type="ORF">HF989_07185</name>
    <name evidence="3" type="ORF">JOF50_001238</name>
</gene>
<keyword evidence="6" id="KW-1185">Reference proteome</keyword>
<evidence type="ECO:0000313" key="3">
    <source>
        <dbReference type="EMBL" id="MET3944439.1"/>
    </source>
</evidence>
<proteinExistence type="predicted"/>
<evidence type="ECO:0000313" key="6">
    <source>
        <dbReference type="Proteomes" id="UP001549139"/>
    </source>
</evidence>
<sequence>MKLAKTIARCVAGAALAAGLVAAPAADAAPNRNIVTLGDSYTANPDQVRNALRDLNWQPVQDYVNNYPSRNGCLQAPNNWPRRLAAMEGAPLADWSCTAQTSQTMLHRLDNAIANGDVHRGTRAVIIAVGMNDFGPFGIQQGFQPWNPGKMASDLSMNIRIAKDKIRYHAPQAKIILSGMIAVADPAAPNMFCPVNIVPNAPGGFPLPPLAAVEAANEANQRAAAAANGIQFVPMRMETRGNTTCAPDQARFVNGGIDTTVPGGVTMSLHPSHAGNEFIARRLSQSV</sequence>
<feature type="signal peptide" evidence="1">
    <location>
        <begin position="1"/>
        <end position="28"/>
    </location>
</feature>
<comment type="caution">
    <text evidence="4">The sequence shown here is derived from an EMBL/GenBank/DDBJ whole genome shotgun (WGS) entry which is preliminary data.</text>
</comment>
<evidence type="ECO:0000256" key="1">
    <source>
        <dbReference type="SAM" id="SignalP"/>
    </source>
</evidence>
<dbReference type="InterPro" id="IPR013830">
    <property type="entry name" value="SGNH_hydro"/>
</dbReference>
<feature type="domain" description="SGNH hydrolase-type esterase" evidence="2">
    <location>
        <begin position="37"/>
        <end position="277"/>
    </location>
</feature>
<accession>A0A7X6LRT6</accession>
<reference evidence="3 6" key="2">
    <citation type="submission" date="2024-06" db="EMBL/GenBank/DDBJ databases">
        <title>Sequencing the genomes of 1000 actinobacteria strains.</title>
        <authorList>
            <person name="Klenk H.-P."/>
        </authorList>
    </citation>
    <scope>NUCLEOTIDE SEQUENCE [LARGE SCALE GENOMIC DNA]</scope>
    <source>
        <strain evidence="3 6">DSM 44265</strain>
    </source>
</reference>
<reference evidence="4 5" key="1">
    <citation type="submission" date="2020-04" db="EMBL/GenBank/DDBJ databases">
        <title>MicrobeNet Type strains.</title>
        <authorList>
            <person name="Nicholson A.C."/>
        </authorList>
    </citation>
    <scope>NUCLEOTIDE SEQUENCE [LARGE SCALE GENOMIC DNA]</scope>
    <source>
        <strain evidence="4 5">ATCC 700355</strain>
    </source>
</reference>
<dbReference type="AlphaFoldDB" id="A0A7X6LRT6"/>
<dbReference type="Proteomes" id="UP000554284">
    <property type="component" value="Unassembled WGS sequence"/>
</dbReference>
<dbReference type="Proteomes" id="UP001549139">
    <property type="component" value="Unassembled WGS sequence"/>
</dbReference>
<dbReference type="EMBL" id="JBEPNZ010000001">
    <property type="protein sequence ID" value="MET3944439.1"/>
    <property type="molecule type" value="Genomic_DNA"/>
</dbReference>
<evidence type="ECO:0000313" key="5">
    <source>
        <dbReference type="Proteomes" id="UP000554284"/>
    </source>
</evidence>
<evidence type="ECO:0000313" key="4">
    <source>
        <dbReference type="EMBL" id="NKY69156.1"/>
    </source>
</evidence>
<name>A0A7X6LRT6_9CORY</name>
<evidence type="ECO:0000259" key="2">
    <source>
        <dbReference type="Pfam" id="PF13472"/>
    </source>
</evidence>
<feature type="chain" id="PRO_5031352013" evidence="1">
    <location>
        <begin position="29"/>
        <end position="287"/>
    </location>
</feature>
<dbReference type="InterPro" id="IPR036514">
    <property type="entry name" value="SGNH_hydro_sf"/>
</dbReference>
<dbReference type="Gene3D" id="3.40.50.1110">
    <property type="entry name" value="SGNH hydrolase"/>
    <property type="match status" value="1"/>
</dbReference>
<keyword evidence="1" id="KW-0732">Signal</keyword>
<dbReference type="EMBL" id="JAAXPF010000007">
    <property type="protein sequence ID" value="NKY69156.1"/>
    <property type="molecule type" value="Genomic_DNA"/>
</dbReference>